<accession>A0A7S3F8R5</accession>
<dbReference type="InterPro" id="IPR036038">
    <property type="entry name" value="Aminotransferase-like"/>
</dbReference>
<sequence length="374" mass="39152">MASSRSRRMRSGGGQRFLPRLALALLSPTRAMSTVLPGRFVVATNGVASASELTSKEFLLSHPPGAYTTARTCARAARLFEWTTHVERTAASAAAMINDQAGSAAPAPSARSSLLASIGNAPSLRPKLDATVSAAVRQYCSTYGREDELKVTILVTWPSATSGAAACEGSTEGSPAAERSLASAEGSPAAEGSVACHIAPLPPLPKPPVKVEVRGAPRANAAAKDSSWVADRAPLEALKREDVNELLLAGEGGELLEGSQTNFFTLEKGCLRTAGEGILAGTVRRLLLEVCEAEGIPVILSPPRLDDAATWEAAFISSTSRLLLPIDELYLPKDGKQSEPADLVRTFDNTAGSLSAKLRDLVQSEVEAHSTEIA</sequence>
<dbReference type="SUPFAM" id="SSF56752">
    <property type="entry name" value="D-aminoacid aminotransferase-like PLP-dependent enzymes"/>
    <property type="match status" value="1"/>
</dbReference>
<dbReference type="Pfam" id="PF01063">
    <property type="entry name" value="Aminotran_4"/>
    <property type="match status" value="1"/>
</dbReference>
<evidence type="ECO:0000256" key="1">
    <source>
        <dbReference type="SAM" id="MobiDB-lite"/>
    </source>
</evidence>
<dbReference type="EMBL" id="HBHX01054453">
    <property type="protein sequence ID" value="CAE0134121.1"/>
    <property type="molecule type" value="Transcribed_RNA"/>
</dbReference>
<name>A0A7S3F8R5_9EUKA</name>
<reference evidence="2" key="1">
    <citation type="submission" date="2021-01" db="EMBL/GenBank/DDBJ databases">
        <authorList>
            <person name="Corre E."/>
            <person name="Pelletier E."/>
            <person name="Niang G."/>
            <person name="Scheremetjew M."/>
            <person name="Finn R."/>
            <person name="Kale V."/>
            <person name="Holt S."/>
            <person name="Cochrane G."/>
            <person name="Meng A."/>
            <person name="Brown T."/>
            <person name="Cohen L."/>
        </authorList>
    </citation>
    <scope>NUCLEOTIDE SEQUENCE</scope>
    <source>
        <strain evidence="2">CCMP281</strain>
    </source>
</reference>
<dbReference type="PANTHER" id="PTHR47703">
    <property type="entry name" value="D-AMINOACID AMINOTRANSFERASE-LIKE PLP-DEPENDENT ENZYMES SUPERFAMILY PROTEIN"/>
    <property type="match status" value="1"/>
</dbReference>
<protein>
    <submittedName>
        <fullName evidence="2">Uncharacterized protein</fullName>
    </submittedName>
</protein>
<proteinExistence type="predicted"/>
<dbReference type="InterPro" id="IPR043132">
    <property type="entry name" value="BCAT-like_C"/>
</dbReference>
<dbReference type="GO" id="GO:0003824">
    <property type="term" value="F:catalytic activity"/>
    <property type="evidence" value="ECO:0007669"/>
    <property type="project" value="InterPro"/>
</dbReference>
<feature type="region of interest" description="Disordered" evidence="1">
    <location>
        <begin position="164"/>
        <end position="185"/>
    </location>
</feature>
<dbReference type="Gene3D" id="3.20.10.10">
    <property type="entry name" value="D-amino Acid Aminotransferase, subunit A, domain 2"/>
    <property type="match status" value="1"/>
</dbReference>
<dbReference type="AlphaFoldDB" id="A0A7S3F8R5"/>
<evidence type="ECO:0000313" key="2">
    <source>
        <dbReference type="EMBL" id="CAE0134121.1"/>
    </source>
</evidence>
<dbReference type="PANTHER" id="PTHR47703:SF2">
    <property type="entry name" value="D-AMINOACID AMINOTRANSFERASE-LIKE PLP-DEPENDENT ENZYMES SUPERFAMILY PROTEIN"/>
    <property type="match status" value="1"/>
</dbReference>
<dbReference type="InterPro" id="IPR001544">
    <property type="entry name" value="Aminotrans_IV"/>
</dbReference>
<organism evidence="2">
    <name type="scientific">Haptolina ericina</name>
    <dbReference type="NCBI Taxonomy" id="156174"/>
    <lineage>
        <taxon>Eukaryota</taxon>
        <taxon>Haptista</taxon>
        <taxon>Haptophyta</taxon>
        <taxon>Prymnesiophyceae</taxon>
        <taxon>Prymnesiales</taxon>
        <taxon>Prymnesiaceae</taxon>
        <taxon>Haptolina</taxon>
    </lineage>
</organism>
<gene>
    <name evidence="2" type="ORF">HERI1096_LOCUS30030</name>
</gene>